<evidence type="ECO:0000256" key="7">
    <source>
        <dbReference type="SAM" id="MobiDB-lite"/>
    </source>
</evidence>
<evidence type="ECO:0000259" key="8">
    <source>
        <dbReference type="PROSITE" id="PS51314"/>
    </source>
</evidence>
<dbReference type="InterPro" id="IPR037202">
    <property type="entry name" value="ESCRT_assembly_dom"/>
</dbReference>
<name>A0A8J5FQZ2_ZINOF</name>
<feature type="domain" description="VPS37 C-terminal" evidence="8">
    <location>
        <begin position="259"/>
        <end position="341"/>
    </location>
</feature>
<dbReference type="AlphaFoldDB" id="A0A8J5FQZ2"/>
<evidence type="ECO:0000256" key="4">
    <source>
        <dbReference type="ARBA" id="ARBA00022753"/>
    </source>
</evidence>
<keyword evidence="4" id="KW-0967">Endosome</keyword>
<reference evidence="9 10" key="1">
    <citation type="submission" date="2020-08" db="EMBL/GenBank/DDBJ databases">
        <title>Plant Genome Project.</title>
        <authorList>
            <person name="Zhang R.-G."/>
        </authorList>
    </citation>
    <scope>NUCLEOTIDE SEQUENCE [LARGE SCALE GENOMIC DNA]</scope>
    <source>
        <tissue evidence="9">Rhizome</tissue>
    </source>
</reference>
<protein>
    <recommendedName>
        <fullName evidence="8">VPS37 C-terminal domain-containing protein</fullName>
    </recommendedName>
</protein>
<gene>
    <name evidence="9" type="ORF">ZIOFF_049252</name>
</gene>
<dbReference type="EMBL" id="JACMSC010000013">
    <property type="protein sequence ID" value="KAG6494233.1"/>
    <property type="molecule type" value="Genomic_DNA"/>
</dbReference>
<evidence type="ECO:0000313" key="9">
    <source>
        <dbReference type="EMBL" id="KAG6494233.1"/>
    </source>
</evidence>
<comment type="similarity">
    <text evidence="2">Belongs to the VPS37 family.</text>
</comment>
<dbReference type="GO" id="GO:0006612">
    <property type="term" value="P:protein targeting to membrane"/>
    <property type="evidence" value="ECO:0007669"/>
    <property type="project" value="TreeGrafter"/>
</dbReference>
<feature type="compositionally biased region" description="Polar residues" evidence="7">
    <location>
        <begin position="28"/>
        <end position="53"/>
    </location>
</feature>
<dbReference type="GO" id="GO:0006623">
    <property type="term" value="P:protein targeting to vacuole"/>
    <property type="evidence" value="ECO:0007669"/>
    <property type="project" value="TreeGrafter"/>
</dbReference>
<dbReference type="PROSITE" id="PS51314">
    <property type="entry name" value="VPS37_C"/>
    <property type="match status" value="1"/>
</dbReference>
<keyword evidence="5 6" id="KW-0653">Protein transport</keyword>
<dbReference type="Pfam" id="PF07200">
    <property type="entry name" value="Mod_r"/>
    <property type="match status" value="2"/>
</dbReference>
<dbReference type="PANTHER" id="PTHR13678">
    <property type="entry name" value="VACUOLAR PROTEIN SORTING-ASSOCIATED PROTEIN 37"/>
    <property type="match status" value="1"/>
</dbReference>
<dbReference type="GO" id="GO:0043162">
    <property type="term" value="P:ubiquitin-dependent protein catabolic process via the multivesicular body sorting pathway"/>
    <property type="evidence" value="ECO:0007669"/>
    <property type="project" value="TreeGrafter"/>
</dbReference>
<dbReference type="InterPro" id="IPR009851">
    <property type="entry name" value="Mod_r"/>
</dbReference>
<evidence type="ECO:0000256" key="3">
    <source>
        <dbReference type="ARBA" id="ARBA00022448"/>
    </source>
</evidence>
<comment type="caution">
    <text evidence="9">The sequence shown here is derived from an EMBL/GenBank/DDBJ whole genome shotgun (WGS) entry which is preliminary data.</text>
</comment>
<dbReference type="PANTHER" id="PTHR13678:SF2">
    <property type="entry name" value="VACUOLAR PROTEIN SORTING-ASSOCIATED PROTEIN 37A"/>
    <property type="match status" value="1"/>
</dbReference>
<proteinExistence type="inferred from homology"/>
<dbReference type="Proteomes" id="UP000734854">
    <property type="component" value="Unassembled WGS sequence"/>
</dbReference>
<feature type="region of interest" description="Disordered" evidence="7">
    <location>
        <begin position="14"/>
        <end position="79"/>
    </location>
</feature>
<keyword evidence="10" id="KW-1185">Reference proteome</keyword>
<sequence>MSCWIPGAAKMNRKFPIFRGAQPPPPQSNFQETPTQSRYPPSVNSSSQASIPSDSFGGSARQRTYSHPQSSSHGQPSPTEAAGIIAQLKNKSVDELRKLLTDKEAYATFFNSLDLVKIQNNLRDELQKETLQLAKENLEKEPQILELRNQRPSLPSSPLLSSPALASSLPGLASGRCFPLRAPSLPTTGRHFRSPVGRETIAGISANNTRNMKVKGCLKNNTDLSSGTGEINDTTAKIDEREREMWCTVIRTSELAAAQEKLTELERIKEKTLRRCSPSGLLEKLHEGMNEVDEESEVIHRQLLKKEIDLPTFIQKYKKLRTLYHRRALLHLAAKTSSLTS</sequence>
<accession>A0A8J5FQZ2</accession>
<keyword evidence="3 6" id="KW-0813">Transport</keyword>
<dbReference type="Gene3D" id="1.10.287.660">
    <property type="entry name" value="Helix hairpin bin"/>
    <property type="match status" value="1"/>
</dbReference>
<evidence type="ECO:0000313" key="10">
    <source>
        <dbReference type="Proteomes" id="UP000734854"/>
    </source>
</evidence>
<feature type="compositionally biased region" description="Low complexity" evidence="7">
    <location>
        <begin position="66"/>
        <end position="78"/>
    </location>
</feature>
<evidence type="ECO:0000256" key="2">
    <source>
        <dbReference type="ARBA" id="ARBA00007617"/>
    </source>
</evidence>
<evidence type="ECO:0000256" key="1">
    <source>
        <dbReference type="ARBA" id="ARBA00004177"/>
    </source>
</evidence>
<organism evidence="9 10">
    <name type="scientific">Zingiber officinale</name>
    <name type="common">Ginger</name>
    <name type="synonym">Amomum zingiber</name>
    <dbReference type="NCBI Taxonomy" id="94328"/>
    <lineage>
        <taxon>Eukaryota</taxon>
        <taxon>Viridiplantae</taxon>
        <taxon>Streptophyta</taxon>
        <taxon>Embryophyta</taxon>
        <taxon>Tracheophyta</taxon>
        <taxon>Spermatophyta</taxon>
        <taxon>Magnoliopsida</taxon>
        <taxon>Liliopsida</taxon>
        <taxon>Zingiberales</taxon>
        <taxon>Zingiberaceae</taxon>
        <taxon>Zingiber</taxon>
    </lineage>
</organism>
<dbReference type="SUPFAM" id="SSF140111">
    <property type="entry name" value="Endosomal sorting complex assembly domain"/>
    <property type="match status" value="1"/>
</dbReference>
<evidence type="ECO:0000256" key="6">
    <source>
        <dbReference type="PROSITE-ProRule" id="PRU00646"/>
    </source>
</evidence>
<dbReference type="GO" id="GO:0000813">
    <property type="term" value="C:ESCRT I complex"/>
    <property type="evidence" value="ECO:0007669"/>
    <property type="project" value="UniProtKB-ARBA"/>
</dbReference>
<comment type="subcellular location">
    <subcellularLocation>
        <location evidence="1">Endosome</location>
    </subcellularLocation>
</comment>
<evidence type="ECO:0000256" key="5">
    <source>
        <dbReference type="ARBA" id="ARBA00022927"/>
    </source>
</evidence>
<dbReference type="InterPro" id="IPR029012">
    <property type="entry name" value="Helix_hairpin_bin_sf"/>
</dbReference>